<keyword evidence="5" id="KW-1185">Reference proteome</keyword>
<accession>A0A816CQS3</accession>
<organism evidence="4 5">
    <name type="scientific">Adineta ricciae</name>
    <name type="common">Rotifer</name>
    <dbReference type="NCBI Taxonomy" id="249248"/>
    <lineage>
        <taxon>Eukaryota</taxon>
        <taxon>Metazoa</taxon>
        <taxon>Spiralia</taxon>
        <taxon>Gnathifera</taxon>
        <taxon>Rotifera</taxon>
        <taxon>Eurotatoria</taxon>
        <taxon>Bdelloidea</taxon>
        <taxon>Adinetida</taxon>
        <taxon>Adinetidae</taxon>
        <taxon>Adineta</taxon>
    </lineage>
</organism>
<dbReference type="AlphaFoldDB" id="A0A816CQS3"/>
<sequence length="124" mass="13954">MLSSFQMNVLFLIVTVIEGDALISLWQQNCKVHADSSHAELKKVIQEQEKFNSNNWSHCELVAMLVSMGLVLVVGVIYIYCQLMPILRIARTIRRANQPIAQNGIPHNNSNSNPPYTAQHVSSH</sequence>
<proteinExistence type="predicted"/>
<name>A0A816CQS3_ADIRI</name>
<keyword evidence="2" id="KW-1133">Transmembrane helix</keyword>
<keyword evidence="2" id="KW-0812">Transmembrane</keyword>
<reference evidence="4" key="1">
    <citation type="submission" date="2021-02" db="EMBL/GenBank/DDBJ databases">
        <authorList>
            <person name="Nowell W R."/>
        </authorList>
    </citation>
    <scope>NUCLEOTIDE SEQUENCE</scope>
</reference>
<evidence type="ECO:0000313" key="5">
    <source>
        <dbReference type="Proteomes" id="UP000663828"/>
    </source>
</evidence>
<evidence type="ECO:0000256" key="2">
    <source>
        <dbReference type="SAM" id="Phobius"/>
    </source>
</evidence>
<evidence type="ECO:0000256" key="1">
    <source>
        <dbReference type="SAM" id="MobiDB-lite"/>
    </source>
</evidence>
<dbReference type="EMBL" id="CAJNOR010007889">
    <property type="protein sequence ID" value="CAF1624970.1"/>
    <property type="molecule type" value="Genomic_DNA"/>
</dbReference>
<keyword evidence="3" id="KW-0732">Signal</keyword>
<feature type="signal peptide" evidence="3">
    <location>
        <begin position="1"/>
        <end position="19"/>
    </location>
</feature>
<keyword evidence="2" id="KW-0472">Membrane</keyword>
<comment type="caution">
    <text evidence="4">The sequence shown here is derived from an EMBL/GenBank/DDBJ whole genome shotgun (WGS) entry which is preliminary data.</text>
</comment>
<feature type="region of interest" description="Disordered" evidence="1">
    <location>
        <begin position="101"/>
        <end position="124"/>
    </location>
</feature>
<gene>
    <name evidence="4" type="ORF">XAT740_LOCUS50778</name>
</gene>
<feature type="transmembrane region" description="Helical" evidence="2">
    <location>
        <begin position="61"/>
        <end position="81"/>
    </location>
</feature>
<dbReference type="Proteomes" id="UP000663828">
    <property type="component" value="Unassembled WGS sequence"/>
</dbReference>
<evidence type="ECO:0000256" key="3">
    <source>
        <dbReference type="SAM" id="SignalP"/>
    </source>
</evidence>
<feature type="chain" id="PRO_5033009072" evidence="3">
    <location>
        <begin position="20"/>
        <end position="124"/>
    </location>
</feature>
<evidence type="ECO:0000313" key="4">
    <source>
        <dbReference type="EMBL" id="CAF1624970.1"/>
    </source>
</evidence>
<protein>
    <submittedName>
        <fullName evidence="4">Uncharacterized protein</fullName>
    </submittedName>
</protein>